<feature type="compositionally biased region" description="Low complexity" evidence="11">
    <location>
        <begin position="850"/>
        <end position="860"/>
    </location>
</feature>
<comment type="catalytic activity">
    <reaction evidence="1">
        <text>Thiol-dependent hydrolysis of ester, thioester, amide, peptide and isopeptide bonds formed by the C-terminal Gly of ubiquitin (a 76-residue protein attached to proteins as an intracellular targeting signal).</text>
        <dbReference type="EC" id="3.4.19.12"/>
    </reaction>
</comment>
<feature type="compositionally biased region" description="Gly residues" evidence="11">
    <location>
        <begin position="216"/>
        <end position="226"/>
    </location>
</feature>
<dbReference type="EMBL" id="JABANP010000020">
    <property type="protein sequence ID" value="KAF4695511.1"/>
    <property type="molecule type" value="Genomic_DNA"/>
</dbReference>
<dbReference type="EC" id="3.4.19.12" evidence="3"/>
<dbReference type="SMART" id="SM01246">
    <property type="entry name" value="Josephin"/>
    <property type="match status" value="1"/>
</dbReference>
<comment type="caution">
    <text evidence="13">The sequence shown here is derived from an EMBL/GenBank/DDBJ whole genome shotgun (WGS) entry which is preliminary data.</text>
</comment>
<evidence type="ECO:0000256" key="8">
    <source>
        <dbReference type="ARBA" id="ARBA00023015"/>
    </source>
</evidence>
<evidence type="ECO:0000256" key="7">
    <source>
        <dbReference type="ARBA" id="ARBA00022807"/>
    </source>
</evidence>
<dbReference type="Proteomes" id="UP000541610">
    <property type="component" value="Unassembled WGS sequence"/>
</dbReference>
<feature type="compositionally biased region" description="Polar residues" evidence="11">
    <location>
        <begin position="257"/>
        <end position="267"/>
    </location>
</feature>
<evidence type="ECO:0000256" key="2">
    <source>
        <dbReference type="ARBA" id="ARBA00004123"/>
    </source>
</evidence>
<dbReference type="Gene3D" id="1.10.287.10">
    <property type="entry name" value="S15/NS1, RNA-binding"/>
    <property type="match status" value="1"/>
</dbReference>
<accession>A0A7J6PJA8</accession>
<dbReference type="GO" id="GO:0005634">
    <property type="term" value="C:nucleus"/>
    <property type="evidence" value="ECO:0007669"/>
    <property type="project" value="UniProtKB-SubCell"/>
</dbReference>
<proteinExistence type="predicted"/>
<reference evidence="13 14" key="1">
    <citation type="submission" date="2020-04" db="EMBL/GenBank/DDBJ databases">
        <title>Perkinsus olseni comparative genomics.</title>
        <authorList>
            <person name="Bogema D.R."/>
        </authorList>
    </citation>
    <scope>NUCLEOTIDE SEQUENCE [LARGE SCALE GENOMIC DNA]</scope>
    <source>
        <strain evidence="13">00978-12</strain>
    </source>
</reference>
<evidence type="ECO:0000313" key="13">
    <source>
        <dbReference type="EMBL" id="KAF4695511.1"/>
    </source>
</evidence>
<feature type="compositionally biased region" description="Low complexity" evidence="11">
    <location>
        <begin position="422"/>
        <end position="431"/>
    </location>
</feature>
<feature type="compositionally biased region" description="Low complexity" evidence="11">
    <location>
        <begin position="205"/>
        <end position="215"/>
    </location>
</feature>
<evidence type="ECO:0000256" key="10">
    <source>
        <dbReference type="ARBA" id="ARBA00023242"/>
    </source>
</evidence>
<evidence type="ECO:0000256" key="11">
    <source>
        <dbReference type="SAM" id="MobiDB-lite"/>
    </source>
</evidence>
<protein>
    <recommendedName>
        <fullName evidence="3">ubiquitinyl hydrolase 1</fullName>
        <ecNumber evidence="3">3.4.19.12</ecNumber>
    </recommendedName>
</protein>
<keyword evidence="4" id="KW-0645">Protease</keyword>
<evidence type="ECO:0000256" key="5">
    <source>
        <dbReference type="ARBA" id="ARBA00022786"/>
    </source>
</evidence>
<evidence type="ECO:0000256" key="3">
    <source>
        <dbReference type="ARBA" id="ARBA00012759"/>
    </source>
</evidence>
<dbReference type="InterPro" id="IPR033865">
    <property type="entry name" value="Ataxin-3"/>
</dbReference>
<evidence type="ECO:0000313" key="14">
    <source>
        <dbReference type="Proteomes" id="UP000541610"/>
    </source>
</evidence>
<evidence type="ECO:0000259" key="12">
    <source>
        <dbReference type="SMART" id="SM01246"/>
    </source>
</evidence>
<evidence type="ECO:0000256" key="6">
    <source>
        <dbReference type="ARBA" id="ARBA00022801"/>
    </source>
</evidence>
<comment type="subcellular location">
    <subcellularLocation>
        <location evidence="2">Nucleus</location>
    </subcellularLocation>
</comment>
<keyword evidence="5" id="KW-0833">Ubl conjugation pathway</keyword>
<evidence type="ECO:0000256" key="1">
    <source>
        <dbReference type="ARBA" id="ARBA00000707"/>
    </source>
</evidence>
<dbReference type="OrthoDB" id="10063692at2759"/>
<feature type="region of interest" description="Disordered" evidence="11">
    <location>
        <begin position="805"/>
        <end position="890"/>
    </location>
</feature>
<dbReference type="PANTHER" id="PTHR14159:SF0">
    <property type="entry name" value="ATAXIN-3-RELATED"/>
    <property type="match status" value="1"/>
</dbReference>
<feature type="region of interest" description="Disordered" evidence="11">
    <location>
        <begin position="204"/>
        <end position="274"/>
    </location>
</feature>
<dbReference type="Pfam" id="PF02099">
    <property type="entry name" value="Josephin"/>
    <property type="match status" value="1"/>
</dbReference>
<dbReference type="Gene3D" id="3.90.70.40">
    <property type="match status" value="1"/>
</dbReference>
<keyword evidence="6" id="KW-0378">Hydrolase</keyword>
<keyword evidence="9" id="KW-0804">Transcription</keyword>
<name>A0A7J6PJA8_PEROL</name>
<gene>
    <name evidence="13" type="primary">ATXN3</name>
    <name evidence="13" type="ORF">FOZ60_004581</name>
</gene>
<dbReference type="InterPro" id="IPR006155">
    <property type="entry name" value="Josephin"/>
</dbReference>
<keyword evidence="10" id="KW-0539">Nucleus</keyword>
<sequence length="1251" mass="138933">MQTSNYVYWEKQGADNLCAVHCVNSLLQGPYYNGADLNSFARELDREEEALLGTKIADGQSQNYDASGNYSIGVIEKCLKRFGELKCVNIMGSKTRSEVFSAPHLESGYVCNQSNHWFRSVLGLPASQTWWNLDSLRLQAPAKLSGPAELSSLIQSVVGQGYTVFVVRGNVPLPQPSKTANSGMMTLSSNNGMKGMYLTEREAAEMAARAKTTGSTSGGAPSGDEGGAAFTMIAPSGARNHEQPQKTDWSALGSGRSLGTSTESSGPSPQPEIDDPELAAALAASLNEVKIPAPADEPAASGPRVTTVQYTRENRPNLPTDMDGSRDLFSWMEWQSLEDSKTAGGQMPLLTSLAGYDVLKQGFGPSRRKFHRVPATQKITQSGEATEIECTPLGESTCLNVFYMFKKLFGSSSTKKKKREGSSPAPAPVALKKPKLAPKPSEAAVQGERSSAYLEKKKSKQACATCGSTEFRESADWGFLICAVCGEASSQRIEEEEFDETEQRGVIRRMNISKELPHRVFPLECSHRGFAEPFCGMEFDSDARLIALGNLTKKDPNRRRLRKEQTSVVHKRTEELRSQEELVYCFQLCLKRVAKEVLYGKQYSVAKSAFGRVLDNTRDAWREYLELAASDRVAGGPRAVISKVFYDRHINSRTYGSRSVVPVSGTASKRMDMAMAKFEEKPTEAAPRLAMSANARGLIRALEKRKLQAPRKEITTRRGRRIKMDEGEMADLLYEHDWLAMRLHRPMDEPLPSAFLERSGRLKDTDYEGRQVAVRVKFKKERAKVEKMWALEEERKLAIEAELGHSIESSSPEAPTPSPETDAVTSMKSEESPEPDLSAVAIFEPPPPTQETSSEEGSATTEDEIVQTAATPSEAQEDTPPAIRPSTPEIDFDDPAGLNEPAAGLTLPPMDFALLLSLVLLALRRSHVGVVSGRMVEWILTGAVDYNRLHVLLPPELNPMNFRPEIEGSCSALRPRYLPCSYQLDRILMRLRDRFDMTVPPLPVDCLIIDTLKAIGFSECIDLALRLLDWLAAPVCPLHEVEYFPSYPFGYLYSMSNKAEDILPAEETEPLDPPIHGFCPPVLTCAALAVIAVKLSVPGLYEEGPNLLPKTHQMSLNCVQWWNGFTAEERMDFLTYCQEELFSDYRPCLAPELQERLNPQRSYHPLKCQRGRRPDLKVSESPPSQYRTYYRSRGACRIDFDNGQMPPVYAWLLDSVCSVLHTDSDDLDREISSLEDWLFKREAPARQDGNG</sequence>
<dbReference type="AlphaFoldDB" id="A0A7J6PJA8"/>
<dbReference type="PANTHER" id="PTHR14159">
    <property type="entry name" value="ATAXIN-3-RELATED"/>
    <property type="match status" value="1"/>
</dbReference>
<keyword evidence="7" id="KW-0788">Thiol protease</keyword>
<organism evidence="13 14">
    <name type="scientific">Perkinsus olseni</name>
    <name type="common">Perkinsus atlanticus</name>
    <dbReference type="NCBI Taxonomy" id="32597"/>
    <lineage>
        <taxon>Eukaryota</taxon>
        <taxon>Sar</taxon>
        <taxon>Alveolata</taxon>
        <taxon>Perkinsozoa</taxon>
        <taxon>Perkinsea</taxon>
        <taxon>Perkinsida</taxon>
        <taxon>Perkinsidae</taxon>
        <taxon>Perkinsus</taxon>
    </lineage>
</organism>
<keyword evidence="8" id="KW-0805">Transcription regulation</keyword>
<evidence type="ECO:0000256" key="9">
    <source>
        <dbReference type="ARBA" id="ARBA00023163"/>
    </source>
</evidence>
<feature type="region of interest" description="Disordered" evidence="11">
    <location>
        <begin position="414"/>
        <end position="450"/>
    </location>
</feature>
<evidence type="ECO:0000256" key="4">
    <source>
        <dbReference type="ARBA" id="ARBA00022670"/>
    </source>
</evidence>
<dbReference type="PRINTS" id="PR01233">
    <property type="entry name" value="JOSEPHIN"/>
</dbReference>
<dbReference type="GO" id="GO:0016579">
    <property type="term" value="P:protein deubiquitination"/>
    <property type="evidence" value="ECO:0007669"/>
    <property type="project" value="InterPro"/>
</dbReference>
<dbReference type="GO" id="GO:0004843">
    <property type="term" value="F:cysteine-type deubiquitinase activity"/>
    <property type="evidence" value="ECO:0007669"/>
    <property type="project" value="UniProtKB-EC"/>
</dbReference>
<dbReference type="GO" id="GO:0006508">
    <property type="term" value="P:proteolysis"/>
    <property type="evidence" value="ECO:0007669"/>
    <property type="project" value="UniProtKB-KW"/>
</dbReference>
<feature type="domain" description="Josephin" evidence="12">
    <location>
        <begin position="11"/>
        <end position="170"/>
    </location>
</feature>